<dbReference type="PANTHER" id="PTHR36928:SF1">
    <property type="entry name" value="PHOSPHATASE YCDX-RELATED"/>
    <property type="match status" value="1"/>
</dbReference>
<evidence type="ECO:0000256" key="1">
    <source>
        <dbReference type="PROSITE-ProRule" id="PRU00409"/>
    </source>
</evidence>
<dbReference type="InterPro" id="IPR048764">
    <property type="entry name" value="PylC_N"/>
</dbReference>
<dbReference type="GO" id="GO:0008270">
    <property type="term" value="F:zinc ion binding"/>
    <property type="evidence" value="ECO:0007669"/>
    <property type="project" value="TreeGrafter"/>
</dbReference>
<dbReference type="GO" id="GO:0005524">
    <property type="term" value="F:ATP binding"/>
    <property type="evidence" value="ECO:0007669"/>
    <property type="project" value="UniProtKB-UniRule"/>
</dbReference>
<dbReference type="Gene3D" id="3.20.20.140">
    <property type="entry name" value="Metal-dependent hydrolases"/>
    <property type="match status" value="1"/>
</dbReference>
<dbReference type="PANTHER" id="PTHR36928">
    <property type="entry name" value="PHOSPHATASE YCDX-RELATED"/>
    <property type="match status" value="1"/>
</dbReference>
<dbReference type="STRING" id="1802695.A3A13_01005"/>
<reference evidence="3 4" key="1">
    <citation type="journal article" date="2016" name="Nat. Commun.">
        <title>Thousands of microbial genomes shed light on interconnected biogeochemical processes in an aquifer system.</title>
        <authorList>
            <person name="Anantharaman K."/>
            <person name="Brown C.T."/>
            <person name="Hug L.A."/>
            <person name="Sharon I."/>
            <person name="Castelle C.J."/>
            <person name="Probst A.J."/>
            <person name="Thomas B.C."/>
            <person name="Singh A."/>
            <person name="Wilkins M.J."/>
            <person name="Karaoz U."/>
            <person name="Brodie E.L."/>
            <person name="Williams K.H."/>
            <person name="Hubbard S.S."/>
            <person name="Banfield J.F."/>
        </authorList>
    </citation>
    <scope>NUCLEOTIDE SEQUENCE [LARGE SCALE GENOMIC DNA]</scope>
</reference>
<proteinExistence type="predicted"/>
<dbReference type="PROSITE" id="PS50975">
    <property type="entry name" value="ATP_GRASP"/>
    <property type="match status" value="1"/>
</dbReference>
<dbReference type="InterPro" id="IPR050243">
    <property type="entry name" value="PHP_phosphatase"/>
</dbReference>
<dbReference type="Pfam" id="PF02811">
    <property type="entry name" value="PHP"/>
    <property type="match status" value="1"/>
</dbReference>
<dbReference type="SUPFAM" id="SSF89550">
    <property type="entry name" value="PHP domain-like"/>
    <property type="match status" value="1"/>
</dbReference>
<evidence type="ECO:0000313" key="3">
    <source>
        <dbReference type="EMBL" id="OGN24638.1"/>
    </source>
</evidence>
<keyword evidence="1" id="KW-0547">Nucleotide-binding</keyword>
<comment type="caution">
    <text evidence="3">The sequence shown here is derived from an EMBL/GenBank/DDBJ whole genome shotgun (WGS) entry which is preliminary data.</text>
</comment>
<evidence type="ECO:0000313" key="4">
    <source>
        <dbReference type="Proteomes" id="UP000178911"/>
    </source>
</evidence>
<dbReference type="NCBIfam" id="NF009402">
    <property type="entry name" value="PRK12767.1-1"/>
    <property type="match status" value="1"/>
</dbReference>
<feature type="domain" description="ATP-grasp" evidence="2">
    <location>
        <begin position="335"/>
        <end position="507"/>
    </location>
</feature>
<dbReference type="GO" id="GO:0005829">
    <property type="term" value="C:cytosol"/>
    <property type="evidence" value="ECO:0007669"/>
    <property type="project" value="TreeGrafter"/>
</dbReference>
<dbReference type="Pfam" id="PF21360">
    <property type="entry name" value="PylC-like_N"/>
    <property type="match status" value="1"/>
</dbReference>
<protein>
    <recommendedName>
        <fullName evidence="2">ATP-grasp domain-containing protein</fullName>
    </recommendedName>
</protein>
<gene>
    <name evidence="3" type="ORF">A3A13_01005</name>
</gene>
<dbReference type="Gene3D" id="3.40.50.20">
    <property type="match status" value="1"/>
</dbReference>
<dbReference type="EMBL" id="MGKJ01000010">
    <property type="protein sequence ID" value="OGN24638.1"/>
    <property type="molecule type" value="Genomic_DNA"/>
</dbReference>
<evidence type="ECO:0000259" key="2">
    <source>
        <dbReference type="PROSITE" id="PS50975"/>
    </source>
</evidence>
<name>A0A1F8GIU8_9BACT</name>
<dbReference type="Proteomes" id="UP000178911">
    <property type="component" value="Unassembled WGS sequence"/>
</dbReference>
<dbReference type="InterPro" id="IPR011761">
    <property type="entry name" value="ATP-grasp"/>
</dbReference>
<dbReference type="InterPro" id="IPR013815">
    <property type="entry name" value="ATP_grasp_subdomain_1"/>
</dbReference>
<dbReference type="InterPro" id="IPR016195">
    <property type="entry name" value="Pol/histidinol_Pase-like"/>
</dbReference>
<dbReference type="Gene3D" id="3.30.1490.20">
    <property type="entry name" value="ATP-grasp fold, A domain"/>
    <property type="match status" value="1"/>
</dbReference>
<dbReference type="AlphaFoldDB" id="A0A1F8GIU8"/>
<dbReference type="InterPro" id="IPR004013">
    <property type="entry name" value="PHP_dom"/>
</dbReference>
<sequence length="555" mass="63439">MKIKFEDNQIHSTYSDGKYSLREIFEYNNLHDKLDLIITDHVDKNTDWFPRYASEIKKLRKEFSDFKVRIGCEVKILDDGTLNTTKKILAASEVVLGSVHHFDGIKTMTGPQLLEREFQLTKLLAQSKQIDILGHPFSMVQRFFNIDPPAEYIKEVYDLCVKNKIKFEYNNKHALVNIRLLVKKEIKRGNINNFSFGSDMHKDLKEIGDAAFDLADPVPVLVTGAGAGVGQSIIKSIKLSKVRTKLIVADADPLAAGLYRGSAAYIIPRYDSKNYINELIRICKKEKVRFIFSGTDIELPALAKNRKKIESQTSATLIVSDKKSIEIADDKWKTVEFLKKNSFPYPDSCLKNEAEEFSKKSDFPLIVKPRVGARSVGFSVVGNKKEFLEKLASIQEPIIQEYLSDENEEYTCSTFFYKGKNYGVMTSKRWLRNGDTYKAVVAKNKGIEDFIAKVGSKLNLYGPCNFQLRKDGRKIKIFEINCRFSGTTGMASFLGFNVANWLIQKELFGRPLKKLSFKESYVFRYWNEMFVDKAHPASLNKKGFLENHDSDLNII</sequence>
<dbReference type="Gene3D" id="3.30.470.20">
    <property type="entry name" value="ATP-grasp fold, B domain"/>
    <property type="match status" value="1"/>
</dbReference>
<dbReference type="SUPFAM" id="SSF56059">
    <property type="entry name" value="Glutathione synthetase ATP-binding domain-like"/>
    <property type="match status" value="1"/>
</dbReference>
<dbReference type="Pfam" id="PF15632">
    <property type="entry name" value="ATPgrasp_Ter"/>
    <property type="match status" value="1"/>
</dbReference>
<accession>A0A1F8GIU8</accession>
<keyword evidence="1" id="KW-0067">ATP-binding</keyword>
<organism evidence="3 4">
    <name type="scientific">Candidatus Yanofskybacteria bacterium RIFCSPLOWO2_01_FULL_43_22</name>
    <dbReference type="NCBI Taxonomy" id="1802695"/>
    <lineage>
        <taxon>Bacteria</taxon>
        <taxon>Candidatus Yanofskyibacteriota</taxon>
    </lineage>
</organism>
<dbReference type="GO" id="GO:0042578">
    <property type="term" value="F:phosphoric ester hydrolase activity"/>
    <property type="evidence" value="ECO:0007669"/>
    <property type="project" value="TreeGrafter"/>
</dbReference>